<evidence type="ECO:0000313" key="2">
    <source>
        <dbReference type="Proteomes" id="UP001165060"/>
    </source>
</evidence>
<accession>A0ABQ6M4J1</accession>
<comment type="caution">
    <text evidence="1">The sequence shown here is derived from an EMBL/GenBank/DDBJ whole genome shotgun (WGS) entry which is preliminary data.</text>
</comment>
<dbReference type="EMBL" id="BRYB01003707">
    <property type="protein sequence ID" value="GMI19298.1"/>
    <property type="molecule type" value="Genomic_DNA"/>
</dbReference>
<gene>
    <name evidence="1" type="ORF">TeGR_g4221</name>
</gene>
<proteinExistence type="predicted"/>
<sequence length="147" mass="15446">MCGETFCERCPAGSVGHCHDCQEHFCAGCRDVTRCGFCGLGSCKACGMVSTCGVCGLGRHTGLGWHTCCPPRISACAGGGRSTCGFCFAKLRATAILCLENYEGGAPEPNEGELDGGVAAKLYVKDVWVHGILSFLEPGEYSKVLHM</sequence>
<organism evidence="1 2">
    <name type="scientific">Tetraparma gracilis</name>
    <dbReference type="NCBI Taxonomy" id="2962635"/>
    <lineage>
        <taxon>Eukaryota</taxon>
        <taxon>Sar</taxon>
        <taxon>Stramenopiles</taxon>
        <taxon>Ochrophyta</taxon>
        <taxon>Bolidophyceae</taxon>
        <taxon>Parmales</taxon>
        <taxon>Triparmaceae</taxon>
        <taxon>Tetraparma</taxon>
    </lineage>
</organism>
<name>A0ABQ6M4J1_9STRA</name>
<evidence type="ECO:0000313" key="1">
    <source>
        <dbReference type="EMBL" id="GMI19298.1"/>
    </source>
</evidence>
<reference evidence="1 2" key="1">
    <citation type="journal article" date="2023" name="Commun. Biol.">
        <title>Genome analysis of Parmales, the sister group of diatoms, reveals the evolutionary specialization of diatoms from phago-mixotrophs to photoautotrophs.</title>
        <authorList>
            <person name="Ban H."/>
            <person name="Sato S."/>
            <person name="Yoshikawa S."/>
            <person name="Yamada K."/>
            <person name="Nakamura Y."/>
            <person name="Ichinomiya M."/>
            <person name="Sato N."/>
            <person name="Blanc-Mathieu R."/>
            <person name="Endo H."/>
            <person name="Kuwata A."/>
            <person name="Ogata H."/>
        </authorList>
    </citation>
    <scope>NUCLEOTIDE SEQUENCE [LARGE SCALE GENOMIC DNA]</scope>
</reference>
<dbReference type="Proteomes" id="UP001165060">
    <property type="component" value="Unassembled WGS sequence"/>
</dbReference>
<protein>
    <submittedName>
        <fullName evidence="1">Uncharacterized protein</fullName>
    </submittedName>
</protein>
<keyword evidence="2" id="KW-1185">Reference proteome</keyword>